<protein>
    <submittedName>
        <fullName evidence="2">Uncharacterized protein</fullName>
    </submittedName>
</protein>
<evidence type="ECO:0000313" key="2">
    <source>
        <dbReference type="EMBL" id="VDZ62550.1"/>
    </source>
</evidence>
<dbReference type="AlphaFoldDB" id="A0A447KXK4"/>
<organism evidence="2 3">
    <name type="scientific">Serratia odorifera</name>
    <dbReference type="NCBI Taxonomy" id="618"/>
    <lineage>
        <taxon>Bacteria</taxon>
        <taxon>Pseudomonadati</taxon>
        <taxon>Pseudomonadota</taxon>
        <taxon>Gammaproteobacteria</taxon>
        <taxon>Enterobacterales</taxon>
        <taxon>Yersiniaceae</taxon>
        <taxon>Serratia</taxon>
    </lineage>
</organism>
<keyword evidence="1" id="KW-0812">Transmembrane</keyword>
<sequence length="80" mass="9133">MRSLQNHAMIGAVLLPQWLLLVRTLIFILCMLIYLLLLGYLGAYVTDKICEQSSSYSKVCRMVDVSEPHIPSELRPSHDK</sequence>
<keyword evidence="1" id="KW-1133">Transmembrane helix</keyword>
<dbReference type="EMBL" id="LR134117">
    <property type="protein sequence ID" value="VDZ62550.1"/>
    <property type="molecule type" value="Genomic_DNA"/>
</dbReference>
<evidence type="ECO:0000256" key="1">
    <source>
        <dbReference type="SAM" id="Phobius"/>
    </source>
</evidence>
<proteinExistence type="predicted"/>
<keyword evidence="1" id="KW-0472">Membrane</keyword>
<feature type="transmembrane region" description="Helical" evidence="1">
    <location>
        <begin position="20"/>
        <end position="45"/>
    </location>
</feature>
<reference evidence="2 3" key="1">
    <citation type="submission" date="2018-12" db="EMBL/GenBank/DDBJ databases">
        <authorList>
            <consortium name="Pathogen Informatics"/>
        </authorList>
    </citation>
    <scope>NUCLEOTIDE SEQUENCE [LARGE SCALE GENOMIC DNA]</scope>
    <source>
        <strain evidence="2 3">NCTC11214</strain>
    </source>
</reference>
<evidence type="ECO:0000313" key="3">
    <source>
        <dbReference type="Proteomes" id="UP000281391"/>
    </source>
</evidence>
<gene>
    <name evidence="2" type="ORF">NCTC11214_04142</name>
</gene>
<dbReference type="KEGG" id="sof:NCTC11214_04142"/>
<dbReference type="Proteomes" id="UP000281391">
    <property type="component" value="Chromosome"/>
</dbReference>
<accession>A0A447KXK4</accession>
<name>A0A447KXK4_SEROD</name>